<feature type="transmembrane region" description="Helical" evidence="1">
    <location>
        <begin position="36"/>
        <end position="56"/>
    </location>
</feature>
<gene>
    <name evidence="2" type="ORF">GEU84_012220</name>
</gene>
<evidence type="ECO:0000256" key="1">
    <source>
        <dbReference type="SAM" id="Phobius"/>
    </source>
</evidence>
<feature type="transmembrane region" description="Helical" evidence="1">
    <location>
        <begin position="68"/>
        <end position="86"/>
    </location>
</feature>
<sequence>MPTAAKLVAAIVFAALGFMAAELFKPAMPEGTQFGLFSPICAGIGLLCGWIVMGPLAGRGTWAAMGSGVRTAATIAFWALLGFSIYEMVLRSMKLRYDGPMEAVLAVFDLMLERGRLMLMPDLLGLLLLGGLLGGVLVEWAGRRWR</sequence>
<protein>
    <submittedName>
        <fullName evidence="2">TrgA family protein</fullName>
    </submittedName>
</protein>
<evidence type="ECO:0000313" key="2">
    <source>
        <dbReference type="EMBL" id="NUB45158.1"/>
    </source>
</evidence>
<dbReference type="EMBL" id="WHUT02000006">
    <property type="protein sequence ID" value="NUB45158.1"/>
    <property type="molecule type" value="Genomic_DNA"/>
</dbReference>
<evidence type="ECO:0000313" key="3">
    <source>
        <dbReference type="Proteomes" id="UP000484076"/>
    </source>
</evidence>
<dbReference type="RefSeq" id="WP_152825755.1">
    <property type="nucleotide sequence ID" value="NZ_WHUT02000006.1"/>
</dbReference>
<reference evidence="2" key="1">
    <citation type="submission" date="2020-05" db="EMBL/GenBank/DDBJ databases">
        <title>Fertoebacter nigrum gen. nov., sp. nov., a new member of the family Rhodobacteraceae.</title>
        <authorList>
            <person name="Szuroczki S."/>
            <person name="Abbaszade G."/>
            <person name="Buni D."/>
            <person name="Schumann P."/>
            <person name="Toth E."/>
        </authorList>
    </citation>
    <scope>NUCLEOTIDE SEQUENCE</scope>
    <source>
        <strain evidence="2">RG-N-1a</strain>
    </source>
</reference>
<dbReference type="InterPro" id="IPR047784">
    <property type="entry name" value="TrgA"/>
</dbReference>
<proteinExistence type="predicted"/>
<feature type="transmembrane region" description="Helical" evidence="1">
    <location>
        <begin position="123"/>
        <end position="142"/>
    </location>
</feature>
<accession>A0A8X8H3Z6</accession>
<name>A0A8X8H3Z6_9RHOB</name>
<keyword evidence="3" id="KW-1185">Reference proteome</keyword>
<keyword evidence="1" id="KW-0812">Transmembrane</keyword>
<dbReference type="NCBIfam" id="NF033773">
    <property type="entry name" value="tellur_TrgA"/>
    <property type="match status" value="1"/>
</dbReference>
<keyword evidence="1" id="KW-1133">Transmembrane helix</keyword>
<organism evidence="2 3">
    <name type="scientific">Fertoeibacter niger</name>
    <dbReference type="NCBI Taxonomy" id="2656921"/>
    <lineage>
        <taxon>Bacteria</taxon>
        <taxon>Pseudomonadati</taxon>
        <taxon>Pseudomonadota</taxon>
        <taxon>Alphaproteobacteria</taxon>
        <taxon>Rhodobacterales</taxon>
        <taxon>Paracoccaceae</taxon>
        <taxon>Fertoeibacter</taxon>
    </lineage>
</organism>
<keyword evidence="1" id="KW-0472">Membrane</keyword>
<dbReference type="Proteomes" id="UP000484076">
    <property type="component" value="Unassembled WGS sequence"/>
</dbReference>
<comment type="caution">
    <text evidence="2">The sequence shown here is derived from an EMBL/GenBank/DDBJ whole genome shotgun (WGS) entry which is preliminary data.</text>
</comment>
<dbReference type="AlphaFoldDB" id="A0A8X8H3Z6"/>